<dbReference type="PROSITE" id="PS50994">
    <property type="entry name" value="INTEGRASE"/>
    <property type="match status" value="1"/>
</dbReference>
<dbReference type="InterPro" id="IPR054353">
    <property type="entry name" value="IstA-like_C"/>
</dbReference>
<proteinExistence type="inferred from homology"/>
<dbReference type="CDD" id="cd00093">
    <property type="entry name" value="HTH_XRE"/>
    <property type="match status" value="1"/>
</dbReference>
<dbReference type="Pfam" id="PF22483">
    <property type="entry name" value="Mu-transpos_C_2"/>
    <property type="match status" value="1"/>
</dbReference>
<name>A0AAX3LS14_9RHOB</name>
<dbReference type="RefSeq" id="WP_271689633.1">
    <property type="nucleotide sequence ID" value="NZ_CP116423.1"/>
</dbReference>
<dbReference type="Proteomes" id="UP001210770">
    <property type="component" value="Chromosome"/>
</dbReference>
<dbReference type="InterPro" id="IPR001387">
    <property type="entry name" value="Cro/C1-type_HTH"/>
</dbReference>
<comment type="similarity">
    <text evidence="1">Belongs to the transposase IS21/IS408/IS1162 family.</text>
</comment>
<dbReference type="InterPro" id="IPR036397">
    <property type="entry name" value="RNaseH_sf"/>
</dbReference>
<accession>A0AAX3LS14</accession>
<dbReference type="PANTHER" id="PTHR35004">
    <property type="entry name" value="TRANSPOSASE RV3428C-RELATED"/>
    <property type="match status" value="1"/>
</dbReference>
<dbReference type="Gene3D" id="1.10.260.40">
    <property type="entry name" value="lambda repressor-like DNA-binding domains"/>
    <property type="match status" value="1"/>
</dbReference>
<evidence type="ECO:0000313" key="3">
    <source>
        <dbReference type="EMBL" id="WCE71466.1"/>
    </source>
</evidence>
<dbReference type="AlphaFoldDB" id="A0AAX3LS14"/>
<dbReference type="GO" id="GO:0003677">
    <property type="term" value="F:DNA binding"/>
    <property type="evidence" value="ECO:0007669"/>
    <property type="project" value="InterPro"/>
</dbReference>
<sequence length="520" mass="59517">MTHLFSLTSAQEVRRKEQVLLMESVSKIRLWVLVEGRSIRSVARATGLSRNTIKKYLKDESPPSYQRQVPPVRHKLCNGFDLRLQDLFDQDQKRPRWERRTAVRLYEQLVSEGYTGSYSPVQRFVRDLKRAGASSGEAFIPLHFAAGDALQFDWSEERVVLGGVEQKVKVAHFRLCHSRKPFVAAYPGESQEMVLDAFVRALSFYSGVPRRVIIDNPKTMVTYVSRSKDRVFHPRFLALMNHYVMEPVACTPASGWEKGQVENQVQFLRGRLFVPMPAFNDLDALNNWLRLRCEELANRLHPEQSDRTIAQLFEDERADLRPLGRAFDGYVEKTVRVRSTCLVQYASNRYSVPSRFAGQHVSLRAYAGRIVLVSGQDVIAEHKRRFTRNVSYFEPWHYVPLLDRKPGALRNGAPFVDWQLPDAMHRIRERYMVGKGGDREFVDLLLLAQDHGIEVVETACELAVEQSTLRPPAIINLINQLVEPVITPLSDAYTYPQLTLRPEADCKRYETLCAAGAVAA</sequence>
<feature type="domain" description="Integrase catalytic" evidence="2">
    <location>
        <begin position="137"/>
        <end position="317"/>
    </location>
</feature>
<organism evidence="3 4">
    <name type="scientific">Sulfitobacter faviae</name>
    <dbReference type="NCBI Taxonomy" id="1775881"/>
    <lineage>
        <taxon>Bacteria</taxon>
        <taxon>Pseudomonadati</taxon>
        <taxon>Pseudomonadota</taxon>
        <taxon>Alphaproteobacteria</taxon>
        <taxon>Rhodobacterales</taxon>
        <taxon>Roseobacteraceae</taxon>
        <taxon>Sulfitobacter</taxon>
    </lineage>
</organism>
<reference evidence="3" key="1">
    <citation type="submission" date="2023-01" db="EMBL/GenBank/DDBJ databases">
        <title>Comparative genomic analysis of cold water coral derived Sulfitobacter faviae: insights into their metabolism and habitat adaptation.</title>
        <authorList>
            <person name="Guo Y."/>
            <person name="Lin S."/>
            <person name="Huang Z."/>
            <person name="Tang K."/>
            <person name="Wang X."/>
        </authorList>
    </citation>
    <scope>NUCLEOTIDE SEQUENCE</scope>
    <source>
        <strain evidence="3">SCSIO W_1865</strain>
    </source>
</reference>
<dbReference type="EMBL" id="CP116423">
    <property type="protein sequence ID" value="WCE71466.1"/>
    <property type="molecule type" value="Genomic_DNA"/>
</dbReference>
<evidence type="ECO:0000259" key="2">
    <source>
        <dbReference type="PROSITE" id="PS50994"/>
    </source>
</evidence>
<dbReference type="GO" id="GO:0015074">
    <property type="term" value="P:DNA integration"/>
    <property type="evidence" value="ECO:0007669"/>
    <property type="project" value="InterPro"/>
</dbReference>
<dbReference type="InterPro" id="IPR010982">
    <property type="entry name" value="Lambda_DNA-bd_dom_sf"/>
</dbReference>
<dbReference type="InterPro" id="IPR001584">
    <property type="entry name" value="Integrase_cat-core"/>
</dbReference>
<evidence type="ECO:0000256" key="1">
    <source>
        <dbReference type="ARBA" id="ARBA00009277"/>
    </source>
</evidence>
<dbReference type="NCBIfam" id="NF033546">
    <property type="entry name" value="transpos_IS21"/>
    <property type="match status" value="1"/>
</dbReference>
<gene>
    <name evidence="3" type="primary">istA</name>
    <name evidence="3" type="ORF">PL336_06440</name>
</gene>
<dbReference type="SUPFAM" id="SSF53098">
    <property type="entry name" value="Ribonuclease H-like"/>
    <property type="match status" value="1"/>
</dbReference>
<dbReference type="InterPro" id="IPR012337">
    <property type="entry name" value="RNaseH-like_sf"/>
</dbReference>
<protein>
    <submittedName>
        <fullName evidence="3">IS21 family transposase</fullName>
    </submittedName>
</protein>
<dbReference type="PANTHER" id="PTHR35004:SF7">
    <property type="entry name" value="INTEGRASE PROTEIN"/>
    <property type="match status" value="1"/>
</dbReference>
<evidence type="ECO:0000313" key="4">
    <source>
        <dbReference type="Proteomes" id="UP001210770"/>
    </source>
</evidence>
<dbReference type="Gene3D" id="3.30.420.10">
    <property type="entry name" value="Ribonuclease H-like superfamily/Ribonuclease H"/>
    <property type="match status" value="1"/>
</dbReference>